<name>A0A1B9A0X9_9FLAO</name>
<dbReference type="EMBL" id="MAYH01000001">
    <property type="protein sequence ID" value="OCA77501.1"/>
    <property type="molecule type" value="Genomic_DNA"/>
</dbReference>
<dbReference type="SUPFAM" id="SSF53335">
    <property type="entry name" value="S-adenosyl-L-methionine-dependent methyltransferases"/>
    <property type="match status" value="1"/>
</dbReference>
<feature type="domain" description="Methyltransferase" evidence="3">
    <location>
        <begin position="56"/>
        <end position="150"/>
    </location>
</feature>
<dbReference type="CDD" id="cd02440">
    <property type="entry name" value="AdoMet_MTases"/>
    <property type="match status" value="1"/>
</dbReference>
<protein>
    <submittedName>
        <fullName evidence="4">Methyltransferase type 12</fullName>
    </submittedName>
</protein>
<evidence type="ECO:0000313" key="5">
    <source>
        <dbReference type="Proteomes" id="UP000092651"/>
    </source>
</evidence>
<dbReference type="OrthoDB" id="8385759at2"/>
<dbReference type="Proteomes" id="UP000092651">
    <property type="component" value="Unassembled WGS sequence"/>
</dbReference>
<dbReference type="PANTHER" id="PTHR43861:SF1">
    <property type="entry name" value="TRANS-ACONITATE 2-METHYLTRANSFERASE"/>
    <property type="match status" value="1"/>
</dbReference>
<dbReference type="InterPro" id="IPR029063">
    <property type="entry name" value="SAM-dependent_MTases_sf"/>
</dbReference>
<keyword evidence="1 4" id="KW-0489">Methyltransferase</keyword>
<proteinExistence type="predicted"/>
<accession>A0A1B9A0X9</accession>
<dbReference type="RefSeq" id="WP_065393251.1">
    <property type="nucleotide sequence ID" value="NZ_MAYH01000001.1"/>
</dbReference>
<dbReference type="GO" id="GO:0032259">
    <property type="term" value="P:methylation"/>
    <property type="evidence" value="ECO:0007669"/>
    <property type="project" value="UniProtKB-KW"/>
</dbReference>
<evidence type="ECO:0000313" key="4">
    <source>
        <dbReference type="EMBL" id="OCA77501.1"/>
    </source>
</evidence>
<evidence type="ECO:0000256" key="2">
    <source>
        <dbReference type="ARBA" id="ARBA00022679"/>
    </source>
</evidence>
<keyword evidence="2 4" id="KW-0808">Transferase</keyword>
<dbReference type="Pfam" id="PF13649">
    <property type="entry name" value="Methyltransf_25"/>
    <property type="match status" value="1"/>
</dbReference>
<gene>
    <name evidence="4" type="ORF">BBI01_03380</name>
</gene>
<keyword evidence="5" id="KW-1185">Reference proteome</keyword>
<organism evidence="4 5">
    <name type="scientific">Chryseobacterium artocarpi</name>
    <dbReference type="NCBI Taxonomy" id="1414727"/>
    <lineage>
        <taxon>Bacteria</taxon>
        <taxon>Pseudomonadati</taxon>
        <taxon>Bacteroidota</taxon>
        <taxon>Flavobacteriia</taxon>
        <taxon>Flavobacteriales</taxon>
        <taxon>Weeksellaceae</taxon>
        <taxon>Chryseobacterium group</taxon>
        <taxon>Chryseobacterium</taxon>
    </lineage>
</organism>
<comment type="caution">
    <text evidence="4">The sequence shown here is derived from an EMBL/GenBank/DDBJ whole genome shotgun (WGS) entry which is preliminary data.</text>
</comment>
<dbReference type="InterPro" id="IPR041698">
    <property type="entry name" value="Methyltransf_25"/>
</dbReference>
<evidence type="ECO:0000259" key="3">
    <source>
        <dbReference type="Pfam" id="PF13649"/>
    </source>
</evidence>
<dbReference type="GO" id="GO:0008168">
    <property type="term" value="F:methyltransferase activity"/>
    <property type="evidence" value="ECO:0007669"/>
    <property type="project" value="UniProtKB-KW"/>
</dbReference>
<dbReference type="PANTHER" id="PTHR43861">
    <property type="entry name" value="TRANS-ACONITATE 2-METHYLTRANSFERASE-RELATED"/>
    <property type="match status" value="1"/>
</dbReference>
<dbReference type="Gene3D" id="3.40.50.150">
    <property type="entry name" value="Vaccinia Virus protein VP39"/>
    <property type="match status" value="1"/>
</dbReference>
<dbReference type="AlphaFoldDB" id="A0A1B9A0X9"/>
<sequence length="268" mass="30540">MNTENNYLEINKNSWNKKTESHLTSEFYDVEGFLNGKSSLNEIELNLLGDLRGKSVLHLQCHFGQDTISLSRLGAKATGIDLSDKAIESAEKLALEANSDAQFICSDVYDLPNHLQGEFDIVYTSYGTIGWLPDLDKWAKVISKFLKPGGKFIFVEFHPVVWMFDDNFEKVGYRYFNSGAIVETLSGTYADKNADITQSYVMWNHDLSEVVNSLIKNGLEINSLDEFDYSPYNCFNHTIEFEPNKYRISHLDNKIPMVYSIAATKKDH</sequence>
<evidence type="ECO:0000256" key="1">
    <source>
        <dbReference type="ARBA" id="ARBA00022603"/>
    </source>
</evidence>
<reference evidence="4 5" key="1">
    <citation type="submission" date="2016-07" db="EMBL/GenBank/DDBJ databases">
        <authorList>
            <person name="Jeong J.-J."/>
            <person name="Kim D.W."/>
            <person name="Sang M.K."/>
            <person name="Choi I.-G."/>
            <person name="Kim K.D."/>
        </authorList>
    </citation>
    <scope>NUCLEOTIDE SEQUENCE [LARGE SCALE GENOMIC DNA]</scope>
    <source>
        <strain evidence="4 5">UTM-3</strain>
    </source>
</reference>